<feature type="transmembrane region" description="Helical" evidence="1">
    <location>
        <begin position="437"/>
        <end position="461"/>
    </location>
</feature>
<accession>A0ABY4YVI7</accession>
<feature type="transmembrane region" description="Helical" evidence="1">
    <location>
        <begin position="317"/>
        <end position="337"/>
    </location>
</feature>
<gene>
    <name evidence="2" type="ORF">NF556_01605</name>
</gene>
<keyword evidence="1" id="KW-0472">Membrane</keyword>
<keyword evidence="1" id="KW-0812">Transmembrane</keyword>
<proteinExistence type="predicted"/>
<evidence type="ECO:0000313" key="3">
    <source>
        <dbReference type="Proteomes" id="UP001056455"/>
    </source>
</evidence>
<feature type="transmembrane region" description="Helical" evidence="1">
    <location>
        <begin position="388"/>
        <end position="416"/>
    </location>
</feature>
<feature type="transmembrane region" description="Helical" evidence="1">
    <location>
        <begin position="362"/>
        <end position="382"/>
    </location>
</feature>
<dbReference type="Proteomes" id="UP001056455">
    <property type="component" value="Chromosome"/>
</dbReference>
<feature type="transmembrane region" description="Helical" evidence="1">
    <location>
        <begin position="614"/>
        <end position="635"/>
    </location>
</feature>
<feature type="transmembrane region" description="Helical" evidence="1">
    <location>
        <begin position="97"/>
        <end position="122"/>
    </location>
</feature>
<feature type="transmembrane region" description="Helical" evidence="1">
    <location>
        <begin position="570"/>
        <end position="594"/>
    </location>
</feature>
<reference evidence="2" key="1">
    <citation type="submission" date="2022-06" db="EMBL/GenBank/DDBJ databases">
        <title>Ornithinimicrobium HY1793.</title>
        <authorList>
            <person name="Huang Y."/>
        </authorList>
    </citation>
    <scope>NUCLEOTIDE SEQUENCE</scope>
    <source>
        <strain evidence="2">HY1793</strain>
    </source>
</reference>
<feature type="transmembrane region" description="Helical" evidence="1">
    <location>
        <begin position="54"/>
        <end position="76"/>
    </location>
</feature>
<keyword evidence="3" id="KW-1185">Reference proteome</keyword>
<organism evidence="2 3">
    <name type="scientific">Ornithinimicrobium faecis</name>
    <dbReference type="NCBI Taxonomy" id="2934158"/>
    <lineage>
        <taxon>Bacteria</taxon>
        <taxon>Bacillati</taxon>
        <taxon>Actinomycetota</taxon>
        <taxon>Actinomycetes</taxon>
        <taxon>Micrococcales</taxon>
        <taxon>Ornithinimicrobiaceae</taxon>
        <taxon>Ornithinimicrobium</taxon>
    </lineage>
</organism>
<feature type="transmembrane region" description="Helical" evidence="1">
    <location>
        <begin position="166"/>
        <end position="194"/>
    </location>
</feature>
<keyword evidence="1" id="KW-1133">Transmembrane helix</keyword>
<sequence length="656" mass="68554">MAGLTDEVVDLGRSLDRNRRTAGKAAQIALGALVGFSCAAGTVLLAFLQVPTAVLVDLIALVLGLWLIGWVVAPSFTGGPELTGRYFRLHPISRADLTRGLFVVAWRSLPVKVVLVAFAVLVPLGIRWGWASALVSLPATVLSVALLIVAARLAAIWFAAVSKSRLGAAISSTVTAGIVVLGQHSWVILIAIIISMETGLPSGVTTALQVLPSSWGLVAVHAAGEGDWGLVVAALAGLGVLTALLYLLWTRVVTAATLRITPVRAPLHRQTPSVGVVRKELLGWVRNPLRVQDLVLSLAYAVGTCTLPLILDFGAALPFMGVTLVLMGVTTGCNLYGAEGTALWMMLLSPDSARADVRGRQTAWLVVYGGLGVALTVVGYLLHPAPELLPWVLAPLLAMLGGGAGLVVYLSIALLVPGTDPHKARYSPAEQGDLTGPAFAAFFLTIGLAAPTAGALTVWQVTGSGVWVWLAAAVALLTGVGLAWGLGALASARLRDKGPELLHRMRSGPVHRAAAAGAPGTMDHVRAAFRGEVLEDGAELDETGPEVAGEAAAVRRASAYDALTLGEQRWFWALCTLIPVTLIPQGLVAIGHLLAGSDARIWFLALWVPDPWRWPTAIAFVLLALALAGAALSIYRRGRRRVAEQADPGPAGEPAP</sequence>
<evidence type="ECO:0008006" key="4">
    <source>
        <dbReference type="Google" id="ProtNLM"/>
    </source>
</evidence>
<dbReference type="EMBL" id="CP099489">
    <property type="protein sequence ID" value="USQ80388.1"/>
    <property type="molecule type" value="Genomic_DNA"/>
</dbReference>
<feature type="transmembrane region" description="Helical" evidence="1">
    <location>
        <begin position="294"/>
        <end position="311"/>
    </location>
</feature>
<feature type="transmembrane region" description="Helical" evidence="1">
    <location>
        <begin position="128"/>
        <end position="154"/>
    </location>
</feature>
<name>A0ABY4YVI7_9MICO</name>
<feature type="transmembrane region" description="Helical" evidence="1">
    <location>
        <begin position="228"/>
        <end position="249"/>
    </location>
</feature>
<feature type="transmembrane region" description="Helical" evidence="1">
    <location>
        <begin position="28"/>
        <end position="48"/>
    </location>
</feature>
<feature type="transmembrane region" description="Helical" evidence="1">
    <location>
        <begin position="467"/>
        <end position="489"/>
    </location>
</feature>
<protein>
    <recommendedName>
        <fullName evidence="4">ABC-2 type transport system permease protein</fullName>
    </recommendedName>
</protein>
<dbReference type="RefSeq" id="WP_252593764.1">
    <property type="nucleotide sequence ID" value="NZ_CP099489.1"/>
</dbReference>
<evidence type="ECO:0000313" key="2">
    <source>
        <dbReference type="EMBL" id="USQ80388.1"/>
    </source>
</evidence>
<evidence type="ECO:0000256" key="1">
    <source>
        <dbReference type="SAM" id="Phobius"/>
    </source>
</evidence>